<dbReference type="GeneTree" id="ENSGT01150000286911"/>
<dbReference type="InterPro" id="IPR043136">
    <property type="entry name" value="B30.2/SPRY_sf"/>
</dbReference>
<dbReference type="InterPro" id="IPR041267">
    <property type="entry name" value="NLRP_HD2"/>
</dbReference>
<dbReference type="Proteomes" id="UP000265040">
    <property type="component" value="Chromosome 18"/>
</dbReference>
<evidence type="ECO:0000256" key="6">
    <source>
        <dbReference type="ARBA" id="ARBA00022741"/>
    </source>
</evidence>
<dbReference type="SUPFAM" id="SSF57850">
    <property type="entry name" value="RING/U-box"/>
    <property type="match status" value="1"/>
</dbReference>
<evidence type="ECO:0000256" key="3">
    <source>
        <dbReference type="ARBA" id="ARBA00022614"/>
    </source>
</evidence>
<dbReference type="InterPro" id="IPR041075">
    <property type="entry name" value="NOD1/2_WH"/>
</dbReference>
<dbReference type="PROSITE" id="PS50837">
    <property type="entry name" value="NACHT"/>
    <property type="match status" value="1"/>
</dbReference>
<keyword evidence="9" id="KW-0067">ATP-binding</keyword>
<keyword evidence="4" id="KW-0479">Metal-binding</keyword>
<evidence type="ECO:0000256" key="5">
    <source>
        <dbReference type="ARBA" id="ARBA00022737"/>
    </source>
</evidence>
<evidence type="ECO:0000256" key="7">
    <source>
        <dbReference type="ARBA" id="ARBA00022771"/>
    </source>
</evidence>
<accession>A0A7N6B8W8</accession>
<feature type="domain" description="NACHT" evidence="14">
    <location>
        <begin position="226"/>
        <end position="360"/>
    </location>
</feature>
<reference evidence="15" key="1">
    <citation type="submission" date="2021-04" db="EMBL/GenBank/DDBJ databases">
        <authorList>
            <consortium name="Wellcome Sanger Institute Data Sharing"/>
        </authorList>
    </citation>
    <scope>NUCLEOTIDE SEQUENCE [LARGE SCALE GENOMIC DNA]</scope>
</reference>
<evidence type="ECO:0000256" key="8">
    <source>
        <dbReference type="ARBA" id="ARBA00022833"/>
    </source>
</evidence>
<dbReference type="SMART" id="SM00589">
    <property type="entry name" value="PRY"/>
    <property type="match status" value="1"/>
</dbReference>
<feature type="compositionally biased region" description="Basic residues" evidence="11">
    <location>
        <begin position="1"/>
        <end position="10"/>
    </location>
</feature>
<keyword evidence="3" id="KW-0433">Leucine-rich repeat</keyword>
<comment type="subcellular location">
    <subcellularLocation>
        <location evidence="1">Cytoplasm</location>
    </subcellularLocation>
</comment>
<dbReference type="Pfam" id="PF13516">
    <property type="entry name" value="LRR_6"/>
    <property type="match status" value="1"/>
</dbReference>
<dbReference type="InterPro" id="IPR003879">
    <property type="entry name" value="Butyrophylin_SPRY"/>
</dbReference>
<dbReference type="Pfam" id="PF05729">
    <property type="entry name" value="NACHT"/>
    <property type="match status" value="1"/>
</dbReference>
<dbReference type="PRINTS" id="PR01407">
    <property type="entry name" value="BUTYPHLNCDUF"/>
</dbReference>
<protein>
    <recommendedName>
        <fullName evidence="17">B30.2/SPRY domain-containing protein</fullName>
    </recommendedName>
</protein>
<dbReference type="SMART" id="SM00368">
    <property type="entry name" value="LRR_RI"/>
    <property type="match status" value="2"/>
</dbReference>
<dbReference type="InterPro" id="IPR007111">
    <property type="entry name" value="NACHT_NTPase"/>
</dbReference>
<proteinExistence type="predicted"/>
<dbReference type="FunFam" id="3.40.50.300:FF:000210">
    <property type="entry name" value="Si:dkey-16p6.1"/>
    <property type="match status" value="1"/>
</dbReference>
<dbReference type="InterPro" id="IPR051261">
    <property type="entry name" value="NLR"/>
</dbReference>
<dbReference type="SMART" id="SM01288">
    <property type="entry name" value="FISNA"/>
    <property type="match status" value="1"/>
</dbReference>
<evidence type="ECO:0000259" key="14">
    <source>
        <dbReference type="PROSITE" id="PS50837"/>
    </source>
</evidence>
<dbReference type="InterPro" id="IPR003877">
    <property type="entry name" value="SPRY_dom"/>
</dbReference>
<dbReference type="GO" id="GO:0008270">
    <property type="term" value="F:zinc ion binding"/>
    <property type="evidence" value="ECO:0007669"/>
    <property type="project" value="UniProtKB-KW"/>
</dbReference>
<evidence type="ECO:0000313" key="16">
    <source>
        <dbReference type="Proteomes" id="UP000265040"/>
    </source>
</evidence>
<feature type="domain" description="B30.2/SPRY" evidence="13">
    <location>
        <begin position="848"/>
        <end position="1038"/>
    </location>
</feature>
<evidence type="ECO:0000256" key="1">
    <source>
        <dbReference type="ARBA" id="ARBA00004496"/>
    </source>
</evidence>
<dbReference type="InterPro" id="IPR032675">
    <property type="entry name" value="LRR_dom_sf"/>
</dbReference>
<dbReference type="AlphaFoldDB" id="A0A7N6B8W8"/>
<dbReference type="Pfam" id="PF00622">
    <property type="entry name" value="SPRY"/>
    <property type="match status" value="1"/>
</dbReference>
<dbReference type="Pfam" id="PF17779">
    <property type="entry name" value="WHD_NOD2"/>
    <property type="match status" value="1"/>
</dbReference>
<organism evidence="15 16">
    <name type="scientific">Anabas testudineus</name>
    <name type="common">Climbing perch</name>
    <name type="synonym">Anthias testudineus</name>
    <dbReference type="NCBI Taxonomy" id="64144"/>
    <lineage>
        <taxon>Eukaryota</taxon>
        <taxon>Metazoa</taxon>
        <taxon>Chordata</taxon>
        <taxon>Craniata</taxon>
        <taxon>Vertebrata</taxon>
        <taxon>Euteleostomi</taxon>
        <taxon>Actinopterygii</taxon>
        <taxon>Neopterygii</taxon>
        <taxon>Teleostei</taxon>
        <taxon>Neoteleostei</taxon>
        <taxon>Acanthomorphata</taxon>
        <taxon>Anabantaria</taxon>
        <taxon>Anabantiformes</taxon>
        <taxon>Anabantoidei</taxon>
        <taxon>Anabantidae</taxon>
        <taxon>Anabas</taxon>
    </lineage>
</organism>
<keyword evidence="5" id="KW-0677">Repeat</keyword>
<dbReference type="Gene3D" id="3.80.10.10">
    <property type="entry name" value="Ribonuclease Inhibitor"/>
    <property type="match status" value="1"/>
</dbReference>
<reference evidence="15" key="3">
    <citation type="submission" date="2025-09" db="UniProtKB">
        <authorList>
            <consortium name="Ensembl"/>
        </authorList>
    </citation>
    <scope>IDENTIFICATION</scope>
</reference>
<dbReference type="Ensembl" id="ENSATET00000062762.2">
    <property type="protein sequence ID" value="ENSATEP00000060218.2"/>
    <property type="gene ID" value="ENSATEG00000020640.3"/>
</dbReference>
<evidence type="ECO:0008006" key="17">
    <source>
        <dbReference type="Google" id="ProtNLM"/>
    </source>
</evidence>
<dbReference type="SUPFAM" id="SSF49899">
    <property type="entry name" value="Concanavalin A-like lectins/glucanases"/>
    <property type="match status" value="1"/>
</dbReference>
<evidence type="ECO:0000256" key="9">
    <source>
        <dbReference type="ARBA" id="ARBA00022840"/>
    </source>
</evidence>
<dbReference type="Gene3D" id="3.40.50.300">
    <property type="entry name" value="P-loop containing nucleotide triphosphate hydrolases"/>
    <property type="match status" value="1"/>
</dbReference>
<dbReference type="InterPro" id="IPR001870">
    <property type="entry name" value="B30.2/SPRY"/>
</dbReference>
<dbReference type="PANTHER" id="PTHR24106">
    <property type="entry name" value="NACHT, LRR AND CARD DOMAINS-CONTAINING"/>
    <property type="match status" value="1"/>
</dbReference>
<keyword evidence="7 10" id="KW-0863">Zinc-finger</keyword>
<dbReference type="InterPro" id="IPR001611">
    <property type="entry name" value="Leu-rich_rpt"/>
</dbReference>
<dbReference type="GO" id="GO:0005737">
    <property type="term" value="C:cytoplasm"/>
    <property type="evidence" value="ECO:0007669"/>
    <property type="project" value="UniProtKB-SubCell"/>
</dbReference>
<dbReference type="InterPro" id="IPR001841">
    <property type="entry name" value="Znf_RING"/>
</dbReference>
<evidence type="ECO:0000259" key="12">
    <source>
        <dbReference type="PROSITE" id="PS50089"/>
    </source>
</evidence>
<keyword evidence="2" id="KW-0963">Cytoplasm</keyword>
<dbReference type="InterPro" id="IPR013083">
    <property type="entry name" value="Znf_RING/FYVE/PHD"/>
</dbReference>
<dbReference type="InterPro" id="IPR006574">
    <property type="entry name" value="PRY"/>
</dbReference>
<dbReference type="SMART" id="SM00449">
    <property type="entry name" value="SPRY"/>
    <property type="match status" value="1"/>
</dbReference>
<dbReference type="Gene3D" id="2.60.120.920">
    <property type="match status" value="1"/>
</dbReference>
<dbReference type="PROSITE" id="PS50188">
    <property type="entry name" value="B302_SPRY"/>
    <property type="match status" value="1"/>
</dbReference>
<evidence type="ECO:0000313" key="15">
    <source>
        <dbReference type="Ensembl" id="ENSATEP00000060218.2"/>
    </source>
</evidence>
<dbReference type="Gene3D" id="3.30.40.10">
    <property type="entry name" value="Zinc/RING finger domain, C3HC4 (zinc finger)"/>
    <property type="match status" value="1"/>
</dbReference>
<feature type="region of interest" description="Disordered" evidence="11">
    <location>
        <begin position="1"/>
        <end position="22"/>
    </location>
</feature>
<dbReference type="Pfam" id="PF17776">
    <property type="entry name" value="NLRC4_HD2"/>
    <property type="match status" value="1"/>
</dbReference>
<evidence type="ECO:0000256" key="11">
    <source>
        <dbReference type="SAM" id="MobiDB-lite"/>
    </source>
</evidence>
<evidence type="ECO:0000259" key="13">
    <source>
        <dbReference type="PROSITE" id="PS50188"/>
    </source>
</evidence>
<dbReference type="InterPro" id="IPR027417">
    <property type="entry name" value="P-loop_NTPase"/>
</dbReference>
<reference evidence="15" key="2">
    <citation type="submission" date="2025-08" db="UniProtKB">
        <authorList>
            <consortium name="Ensembl"/>
        </authorList>
    </citation>
    <scope>IDENTIFICATION</scope>
</reference>
<keyword evidence="8" id="KW-0862">Zinc</keyword>
<evidence type="ECO:0000256" key="10">
    <source>
        <dbReference type="PROSITE-ProRule" id="PRU00175"/>
    </source>
</evidence>
<keyword evidence="16" id="KW-1185">Reference proteome</keyword>
<name>A0A7N6B8W8_ANATE</name>
<evidence type="ECO:0000256" key="4">
    <source>
        <dbReference type="ARBA" id="ARBA00022723"/>
    </source>
</evidence>
<keyword evidence="6" id="KW-0547">Nucleotide-binding</keyword>
<feature type="domain" description="RING-type" evidence="12">
    <location>
        <begin position="78"/>
        <end position="118"/>
    </location>
</feature>
<dbReference type="InterPro" id="IPR029495">
    <property type="entry name" value="NACHT-assoc"/>
</dbReference>
<dbReference type="GO" id="GO:0005524">
    <property type="term" value="F:ATP binding"/>
    <property type="evidence" value="ECO:0007669"/>
    <property type="project" value="UniProtKB-KW"/>
</dbReference>
<dbReference type="SMART" id="SM00184">
    <property type="entry name" value="RING"/>
    <property type="match status" value="1"/>
</dbReference>
<dbReference type="SUPFAM" id="SSF52047">
    <property type="entry name" value="RNI-like"/>
    <property type="match status" value="1"/>
</dbReference>
<evidence type="ECO:0000256" key="2">
    <source>
        <dbReference type="ARBA" id="ARBA00022490"/>
    </source>
</evidence>
<sequence length="1038" mass="118827">MAEKKKRKRMMSSSSSYSTLTSHWPAGCSELTISSQMNEAESKILSCASMKSEASMIHPITFGHEKKKSQLTGEQSSCSVCKEHLRDTVQFNCGHWSCKQCTEQKRFDSPGGYPCPKCGKKIREDPEHQIAAEEDTGNSRLSKVKKNLKKAMQQKHSLTSEGNGDQQSSLDSIYTELYITSDEGGGWHAEHEFRHLESKWMMSSLKNLINFSNILRSEPGQEKPHRTVLTKGVAGIGKSFAVQKFILDWSEEKANQDIDFVFCLSFRELNLSRGEKSLHQLLTEFHPVLCDLKDSENYIKSKITVILDGLDESRLQLDFDNKKVLKSVSEVTSVSNLLVNLIQGNLLPDAHLWITTRPAASSQIPAKYHDMVSEIRGFSDLQKEEYFKRRFSHDLSLAARIISHVQSSQSLHIMCQIPIFCWISAVLFEEVFRGDEKEDIPQTLTEMMAHFVFVQTKRRSRKYDKTTEENKEKPLKTYRGFFLKLGKLAFVHLQKNNLIFYETDLEDCGIDIKEASIYSGFCNAVLKEEEIFSQKKVFFFVHLTVQEFFAALFVFDCLTNNNTTDLRDFLNLKNEEQTLLDLLKMTVDKVIERENGHLDFFLRFLLGLMVEPNRRVLHGLLTSPDQSQDTDKKILTYLKSIRRKTLSPDNFINLFQAMVEMRDHKVKDEIQEYLKLSDRSKTELTPLHCSALAYMLQVSKDDLEVLDLKSYNASNEGRRRLIPAVRISRKAILADCRMTSDWIEYLTFALKFSYSALRVLDLSNSDLKDSGVEQLCSGLSNQCCRLETLRLSGCHVTETGCRHLASALKSNPSHLKDLDLSYNNPGVSGEKLLTELKNDPQYKLSILNTDHGGSHRMKPGIKKYGCELTLDPRATQKNILLSERYRKVTWVEEGQPHSQQQTDHFPQVLCEQGLVGRCYWEVEVFGYLSIGVKYRDTEKNVKMDDFKFGHNERSWSLVCSSGDFHVQHNSEKVYVSSLGWRSSRVGVFLDWPAGTLSFYRVSSDSLIHLHTFKATFTEPLYPAAELHPQSSALFCKPR</sequence>
<dbReference type="Pfam" id="PF14484">
    <property type="entry name" value="FISNA"/>
    <property type="match status" value="1"/>
</dbReference>
<dbReference type="PROSITE" id="PS50089">
    <property type="entry name" value="ZF_RING_2"/>
    <property type="match status" value="1"/>
</dbReference>
<dbReference type="InterPro" id="IPR013320">
    <property type="entry name" value="ConA-like_dom_sf"/>
</dbReference>
<dbReference type="Pfam" id="PF13920">
    <property type="entry name" value="zf-C3HC4_3"/>
    <property type="match status" value="1"/>
</dbReference>